<evidence type="ECO:0000256" key="1">
    <source>
        <dbReference type="SAM" id="MobiDB-lite"/>
    </source>
</evidence>
<organism evidence="4 5">
    <name type="scientific">Candidatus Macondimonas diazotrophica</name>
    <dbReference type="NCBI Taxonomy" id="2305248"/>
    <lineage>
        <taxon>Bacteria</taxon>
        <taxon>Pseudomonadati</taxon>
        <taxon>Pseudomonadota</taxon>
        <taxon>Gammaproteobacteria</taxon>
        <taxon>Chromatiales</taxon>
        <taxon>Ectothiorhodospiraceae</taxon>
        <taxon>Candidatus Macondimonas</taxon>
    </lineage>
</organism>
<gene>
    <name evidence="4" type="ORF">E4680_12855</name>
</gene>
<dbReference type="GO" id="GO:0016887">
    <property type="term" value="F:ATP hydrolysis activity"/>
    <property type="evidence" value="ECO:0007669"/>
    <property type="project" value="InterPro"/>
</dbReference>
<feature type="region of interest" description="Disordered" evidence="1">
    <location>
        <begin position="702"/>
        <end position="727"/>
    </location>
</feature>
<feature type="compositionally biased region" description="Basic and acidic residues" evidence="1">
    <location>
        <begin position="1"/>
        <end position="11"/>
    </location>
</feature>
<dbReference type="Pfam" id="PF20454">
    <property type="entry name" value="GpA_nuclease"/>
    <property type="match status" value="1"/>
</dbReference>
<evidence type="ECO:0000313" key="5">
    <source>
        <dbReference type="Proteomes" id="UP000297890"/>
    </source>
</evidence>
<reference evidence="4 5" key="1">
    <citation type="journal article" date="2019" name="ISME J.">
        <title>Candidatus Macondimonas diazotrophica, a novel gammaproteobacterial genus dominating crude-oil-contaminated coastal sediments.</title>
        <authorList>
            <person name="Karthikeyan S."/>
            <person name="Konstantinidis K."/>
        </authorList>
    </citation>
    <scope>NUCLEOTIDE SEQUENCE [LARGE SCALE GENOMIC DNA]</scope>
    <source>
        <strain evidence="4 5">KTK01</strain>
    </source>
</reference>
<dbReference type="Proteomes" id="UP000297890">
    <property type="component" value="Unassembled WGS sequence"/>
</dbReference>
<evidence type="ECO:0000259" key="2">
    <source>
        <dbReference type="Pfam" id="PF05876"/>
    </source>
</evidence>
<dbReference type="InterPro" id="IPR051220">
    <property type="entry name" value="TFA_Chaperone"/>
</dbReference>
<feature type="compositionally biased region" description="Basic and acidic residues" evidence="1">
    <location>
        <begin position="710"/>
        <end position="727"/>
    </location>
</feature>
<accession>A0A4Z0F7F8</accession>
<keyword evidence="5" id="KW-1185">Reference proteome</keyword>
<protein>
    <submittedName>
        <fullName evidence="4">Terminase</fullName>
    </submittedName>
</protein>
<dbReference type="GO" id="GO:0004519">
    <property type="term" value="F:endonuclease activity"/>
    <property type="evidence" value="ECO:0007669"/>
    <property type="project" value="InterPro"/>
</dbReference>
<dbReference type="PANTHER" id="PTHR34413">
    <property type="entry name" value="PROPHAGE TAIL FIBER ASSEMBLY PROTEIN HOMOLOG TFAE-RELATED-RELATED"/>
    <property type="match status" value="1"/>
</dbReference>
<sequence length="727" mass="82020">MRRAAARDARCGGRHRRHHPGDDRVNAPLRRYRSIGEIILEAASVLLPPARTTVSETAARYRYLSNPGSYVGPWRNETTPYLVEPMDVLASRQYREWVYVKPAQSAGTECALNLMLYMGLVNPMDMRFYEKTETAARTFARTKLDKMFRHCPPLQAELLPGKRGANAYGRWYRNGTHLQISWPTKNTLSGHSTGINFLTDYDRMPQDVDEEGSPFYLASQRGKSFGSMAMTAADSSPSFPQHDYDWRQPKDRPHLGPPCEGIVALYNEGDRRRFYWPCPDCGAYYEPSFRLLVPGPSEDIEEAASDTTMACPACGLSTPPAARDGMARQGVWLRERDKLALSGDSAFVAKARTRTKLWRTALAKPEPYSARASFWLKGPASTLTTWEEITLAFLRARQRYADTGDDASLKTTTNVDQCEVYLPPRQRAERAAEDLAERAEPLGDRVVPKGVGCLLATVDVQRGRFEVQVMGVAAGGDLLVIDRFQIRKSKRLDGEGHPWPVRPPSVDEDWDLLTEEVVQRSYPLADGSGRRMPIRLVGLDSHGEPGVTERAYAWWRRLRKQGLHSRVQLLRGTGKLGAPRVNLSFPDAQRRDRKAQARGEIPVLTLNSNLYKDALFARLDGAPTGAGAIRFADWLPIEFFQELCAETRTARGYRPIPGKRNETTDLLVYALVLMTHLKLETMDWNKPFRWAATDWKVNNTLIAPESPDADPPKRRSRRMADWARKLG</sequence>
<dbReference type="EMBL" id="SRIO01000027">
    <property type="protein sequence ID" value="TFZ81343.1"/>
    <property type="molecule type" value="Genomic_DNA"/>
</dbReference>
<feature type="domain" description="Phage terminase large subunit GpA ATPase" evidence="2">
    <location>
        <begin position="71"/>
        <end position="332"/>
    </location>
</feature>
<comment type="caution">
    <text evidence="4">The sequence shown here is derived from an EMBL/GenBank/DDBJ whole genome shotgun (WGS) entry which is preliminary data.</text>
</comment>
<dbReference type="InterPro" id="IPR046454">
    <property type="entry name" value="GpA_endonuclease"/>
</dbReference>
<dbReference type="Pfam" id="PF05876">
    <property type="entry name" value="GpA_ATPase"/>
    <property type="match status" value="1"/>
</dbReference>
<feature type="domain" description="Terminase large subunit GpA endonuclease" evidence="3">
    <location>
        <begin position="372"/>
        <end position="684"/>
    </location>
</feature>
<dbReference type="AlphaFoldDB" id="A0A4Z0F7F8"/>
<name>A0A4Z0F7F8_9GAMM</name>
<feature type="region of interest" description="Disordered" evidence="1">
    <location>
        <begin position="1"/>
        <end position="26"/>
    </location>
</feature>
<proteinExistence type="inferred from homology"/>
<dbReference type="OrthoDB" id="5181253at2"/>
<dbReference type="InterPro" id="IPR008866">
    <property type="entry name" value="Phage_lambda_GpA-like"/>
</dbReference>
<dbReference type="PANTHER" id="PTHR34413:SF2">
    <property type="entry name" value="PROPHAGE TAIL FIBER ASSEMBLY PROTEIN HOMOLOG TFAE-RELATED"/>
    <property type="match status" value="1"/>
</dbReference>
<dbReference type="HAMAP" id="MF_04144">
    <property type="entry name" value="TERL_LAMBDA"/>
    <property type="match status" value="1"/>
</dbReference>
<evidence type="ECO:0000259" key="3">
    <source>
        <dbReference type="Pfam" id="PF20454"/>
    </source>
</evidence>
<evidence type="ECO:0000313" key="4">
    <source>
        <dbReference type="EMBL" id="TFZ81343.1"/>
    </source>
</evidence>
<dbReference type="GO" id="GO:0005524">
    <property type="term" value="F:ATP binding"/>
    <property type="evidence" value="ECO:0007669"/>
    <property type="project" value="InterPro"/>
</dbReference>
<dbReference type="InterPro" id="IPR046453">
    <property type="entry name" value="GpA_ATPase"/>
</dbReference>